<comment type="subcellular location">
    <subcellularLocation>
        <location evidence="1">Cell membrane</location>
        <topology evidence="1">Multi-pass membrane protein</topology>
    </subcellularLocation>
</comment>
<reference evidence="11" key="1">
    <citation type="journal article" date="2023" name="Mol. Phylogenet. Evol.">
        <title>Genome-scale phylogeny and comparative genomics of the fungal order Sordariales.</title>
        <authorList>
            <person name="Hensen N."/>
            <person name="Bonometti L."/>
            <person name="Westerberg I."/>
            <person name="Brannstrom I.O."/>
            <person name="Guillou S."/>
            <person name="Cros-Aarteil S."/>
            <person name="Calhoun S."/>
            <person name="Haridas S."/>
            <person name="Kuo A."/>
            <person name="Mondo S."/>
            <person name="Pangilinan J."/>
            <person name="Riley R."/>
            <person name="LaButti K."/>
            <person name="Andreopoulos B."/>
            <person name="Lipzen A."/>
            <person name="Chen C."/>
            <person name="Yan M."/>
            <person name="Daum C."/>
            <person name="Ng V."/>
            <person name="Clum A."/>
            <person name="Steindorff A."/>
            <person name="Ohm R.A."/>
            <person name="Martin F."/>
            <person name="Silar P."/>
            <person name="Natvig D.O."/>
            <person name="Lalanne C."/>
            <person name="Gautier V."/>
            <person name="Ament-Velasquez S.L."/>
            <person name="Kruys A."/>
            <person name="Hutchinson M.I."/>
            <person name="Powell A.J."/>
            <person name="Barry K."/>
            <person name="Miller A.N."/>
            <person name="Grigoriev I.V."/>
            <person name="Debuchy R."/>
            <person name="Gladieux P."/>
            <person name="Hiltunen Thoren M."/>
            <person name="Johannesson H."/>
        </authorList>
    </citation>
    <scope>NUCLEOTIDE SEQUENCE</scope>
    <source>
        <strain evidence="11">PSN324</strain>
    </source>
</reference>
<dbReference type="EMBL" id="MU865140">
    <property type="protein sequence ID" value="KAK4457044.1"/>
    <property type="molecule type" value="Genomic_DNA"/>
</dbReference>
<dbReference type="PRINTS" id="PR01036">
    <property type="entry name" value="TCRTETB"/>
</dbReference>
<dbReference type="InterPro" id="IPR020846">
    <property type="entry name" value="MFS_dom"/>
</dbReference>
<feature type="transmembrane region" description="Helical" evidence="9">
    <location>
        <begin position="264"/>
        <end position="284"/>
    </location>
</feature>
<evidence type="ECO:0000256" key="8">
    <source>
        <dbReference type="ARBA" id="ARBA00023180"/>
    </source>
</evidence>
<dbReference type="AlphaFoldDB" id="A0AAV9HAT4"/>
<evidence type="ECO:0000256" key="2">
    <source>
        <dbReference type="ARBA" id="ARBA00007520"/>
    </source>
</evidence>
<dbReference type="PANTHER" id="PTHR23501">
    <property type="entry name" value="MAJOR FACILITATOR SUPERFAMILY"/>
    <property type="match status" value="1"/>
</dbReference>
<feature type="transmembrane region" description="Helical" evidence="9">
    <location>
        <begin position="126"/>
        <end position="147"/>
    </location>
</feature>
<feature type="transmembrane region" description="Helical" evidence="9">
    <location>
        <begin position="71"/>
        <end position="89"/>
    </location>
</feature>
<dbReference type="InterPro" id="IPR036259">
    <property type="entry name" value="MFS_trans_sf"/>
</dbReference>
<reference evidence="11" key="2">
    <citation type="submission" date="2023-06" db="EMBL/GenBank/DDBJ databases">
        <authorList>
            <consortium name="Lawrence Berkeley National Laboratory"/>
            <person name="Mondo S.J."/>
            <person name="Hensen N."/>
            <person name="Bonometti L."/>
            <person name="Westerberg I."/>
            <person name="Brannstrom I.O."/>
            <person name="Guillou S."/>
            <person name="Cros-Aarteil S."/>
            <person name="Calhoun S."/>
            <person name="Haridas S."/>
            <person name="Kuo A."/>
            <person name="Pangilinan J."/>
            <person name="Riley R."/>
            <person name="Labutti K."/>
            <person name="Andreopoulos B."/>
            <person name="Lipzen A."/>
            <person name="Chen C."/>
            <person name="Yanf M."/>
            <person name="Daum C."/>
            <person name="Ng V."/>
            <person name="Clum A."/>
            <person name="Steindorff A."/>
            <person name="Ohm R."/>
            <person name="Martin F."/>
            <person name="Silar P."/>
            <person name="Natvig D."/>
            <person name="Lalanne C."/>
            <person name="Gautier V."/>
            <person name="Ament-Velasquez S.L."/>
            <person name="Kruys A."/>
            <person name="Hutchinson M.I."/>
            <person name="Powell A.J."/>
            <person name="Barry K."/>
            <person name="Miller A.N."/>
            <person name="Grigoriev I.V."/>
            <person name="Debuchy R."/>
            <person name="Gladieux P."/>
            <person name="Thoren M.H."/>
            <person name="Johannesson H."/>
        </authorList>
    </citation>
    <scope>NUCLEOTIDE SEQUENCE</scope>
    <source>
        <strain evidence="11">PSN324</strain>
    </source>
</reference>
<dbReference type="Gene3D" id="1.20.1250.20">
    <property type="entry name" value="MFS general substrate transporter like domains"/>
    <property type="match status" value="1"/>
</dbReference>
<feature type="transmembrane region" description="Helical" evidence="9">
    <location>
        <begin position="426"/>
        <end position="447"/>
    </location>
</feature>
<accession>A0AAV9HAT4</accession>
<feature type="domain" description="Major facilitator superfamily (MFS) profile" evidence="10">
    <location>
        <begin position="36"/>
        <end position="526"/>
    </location>
</feature>
<keyword evidence="4" id="KW-1003">Cell membrane</keyword>
<dbReference type="SUPFAM" id="SSF103473">
    <property type="entry name" value="MFS general substrate transporter"/>
    <property type="match status" value="1"/>
</dbReference>
<feature type="transmembrane region" description="Helical" evidence="9">
    <location>
        <begin position="504"/>
        <end position="523"/>
    </location>
</feature>
<proteinExistence type="inferred from homology"/>
<feature type="transmembrane region" description="Helical" evidence="9">
    <location>
        <begin position="191"/>
        <end position="210"/>
    </location>
</feature>
<gene>
    <name evidence="11" type="ORF">QBC42DRAFT_341988</name>
</gene>
<keyword evidence="3" id="KW-0813">Transport</keyword>
<evidence type="ECO:0000256" key="5">
    <source>
        <dbReference type="ARBA" id="ARBA00022692"/>
    </source>
</evidence>
<feature type="transmembrane region" description="Helical" evidence="9">
    <location>
        <begin position="101"/>
        <end position="120"/>
    </location>
</feature>
<comment type="caution">
    <text evidence="11">The sequence shown here is derived from an EMBL/GenBank/DDBJ whole genome shotgun (WGS) entry which is preliminary data.</text>
</comment>
<feature type="transmembrane region" description="Helical" evidence="9">
    <location>
        <begin position="159"/>
        <end position="179"/>
    </location>
</feature>
<keyword evidence="12" id="KW-1185">Reference proteome</keyword>
<evidence type="ECO:0000256" key="6">
    <source>
        <dbReference type="ARBA" id="ARBA00022989"/>
    </source>
</evidence>
<keyword evidence="5 9" id="KW-0812">Transmembrane</keyword>
<comment type="similarity">
    <text evidence="2">Belongs to the major facilitator superfamily. TCR/Tet family.</text>
</comment>
<dbReference type="GO" id="GO:0022857">
    <property type="term" value="F:transmembrane transporter activity"/>
    <property type="evidence" value="ECO:0007669"/>
    <property type="project" value="InterPro"/>
</dbReference>
<dbReference type="PANTHER" id="PTHR23501:SF199">
    <property type="entry name" value="MFS EFFLUX TRANSPORTER INPD-RELATED"/>
    <property type="match status" value="1"/>
</dbReference>
<feature type="transmembrane region" description="Helical" evidence="9">
    <location>
        <begin position="33"/>
        <end position="59"/>
    </location>
</feature>
<dbReference type="Pfam" id="PF07690">
    <property type="entry name" value="MFS_1"/>
    <property type="match status" value="1"/>
</dbReference>
<evidence type="ECO:0000256" key="3">
    <source>
        <dbReference type="ARBA" id="ARBA00022448"/>
    </source>
</evidence>
<evidence type="ECO:0000259" key="10">
    <source>
        <dbReference type="PROSITE" id="PS50850"/>
    </source>
</evidence>
<dbReference type="GO" id="GO:0005886">
    <property type="term" value="C:plasma membrane"/>
    <property type="evidence" value="ECO:0007669"/>
    <property type="project" value="UniProtKB-SubCell"/>
</dbReference>
<sequence>MISDKQTGSSCFVVIDESDDDGAVTAYPSKSKLAIITFALCISVFLMALDNSIIATAIPKITNSFHSLEDVGWYGSAYLLTTAAFQLQFGKLYTFLSLKWTFLSAIGAFELGSLLCGAAQNSTMLIIGRAVAGIGAAGIFSGAVLILANSVPLAKRPAYTGIIVGMYGVSSIAGPLLGGAFADKATWRWCFYINLPIGAVAAACIALFFPEPKSRRKLSMSEPWLQRVDRFDPIGTLLLIPGVICLLLALQWGGVKYDWDSGRIVALFVLAGLLLLGFCGVQVWKQENATVPPRILRNRTVWASVQYAFGLGGCFFIAIYFIPIWFQAVKGASAVNSGIRNLPMVLSSVLSGLAAGIIVTVQGQYAPWMILGTVCMSVGAGLLSTWEVDSGPGRWIGYQFLLGIGVGLGLQQPVVAVQTVLDIKDVAVGASLIIFTQSIGGAMFVPVGQTVFTNRLVSSLKEHAPAVDPKSVLDGGAAGLGTRFAADVLQGIVLSWNEALTRTFVVAAAMGAFTVIGAAFVEWKSVKGKQIDMGMA</sequence>
<dbReference type="FunFam" id="1.20.1720.10:FF:000012">
    <property type="entry name" value="MFS toxin efflux pump (AflT)"/>
    <property type="match status" value="1"/>
</dbReference>
<dbReference type="Proteomes" id="UP001321749">
    <property type="component" value="Unassembled WGS sequence"/>
</dbReference>
<dbReference type="InterPro" id="IPR011701">
    <property type="entry name" value="MFS"/>
</dbReference>
<dbReference type="PROSITE" id="PS50850">
    <property type="entry name" value="MFS"/>
    <property type="match status" value="1"/>
</dbReference>
<evidence type="ECO:0000313" key="11">
    <source>
        <dbReference type="EMBL" id="KAK4457044.1"/>
    </source>
</evidence>
<name>A0AAV9HAT4_9PEZI</name>
<keyword evidence="8" id="KW-0325">Glycoprotein</keyword>
<evidence type="ECO:0000256" key="9">
    <source>
        <dbReference type="SAM" id="Phobius"/>
    </source>
</evidence>
<evidence type="ECO:0000256" key="1">
    <source>
        <dbReference type="ARBA" id="ARBA00004651"/>
    </source>
</evidence>
<keyword evidence="7 9" id="KW-0472">Membrane</keyword>
<feature type="transmembrane region" description="Helical" evidence="9">
    <location>
        <begin position="231"/>
        <end position="252"/>
    </location>
</feature>
<dbReference type="FunFam" id="1.20.1250.20:FF:000196">
    <property type="entry name" value="MFS toxin efflux pump (AflT)"/>
    <property type="match status" value="1"/>
</dbReference>
<dbReference type="CDD" id="cd17502">
    <property type="entry name" value="MFS_Azr1_MDR_like"/>
    <property type="match status" value="1"/>
</dbReference>
<feature type="transmembrane region" description="Helical" evidence="9">
    <location>
        <begin position="305"/>
        <end position="326"/>
    </location>
</feature>
<dbReference type="FunFam" id="1.20.1250.20:FF:000489">
    <property type="entry name" value="MFS general substrate transporter"/>
    <property type="match status" value="1"/>
</dbReference>
<feature type="transmembrane region" description="Helical" evidence="9">
    <location>
        <begin position="395"/>
        <end position="414"/>
    </location>
</feature>
<keyword evidence="6 9" id="KW-1133">Transmembrane helix</keyword>
<evidence type="ECO:0000256" key="7">
    <source>
        <dbReference type="ARBA" id="ARBA00023136"/>
    </source>
</evidence>
<evidence type="ECO:0000313" key="12">
    <source>
        <dbReference type="Proteomes" id="UP001321749"/>
    </source>
</evidence>
<evidence type="ECO:0000256" key="4">
    <source>
        <dbReference type="ARBA" id="ARBA00022475"/>
    </source>
</evidence>
<feature type="transmembrane region" description="Helical" evidence="9">
    <location>
        <begin position="338"/>
        <end position="358"/>
    </location>
</feature>
<organism evidence="11 12">
    <name type="scientific">Cladorrhinum samala</name>
    <dbReference type="NCBI Taxonomy" id="585594"/>
    <lineage>
        <taxon>Eukaryota</taxon>
        <taxon>Fungi</taxon>
        <taxon>Dikarya</taxon>
        <taxon>Ascomycota</taxon>
        <taxon>Pezizomycotina</taxon>
        <taxon>Sordariomycetes</taxon>
        <taxon>Sordariomycetidae</taxon>
        <taxon>Sordariales</taxon>
        <taxon>Podosporaceae</taxon>
        <taxon>Cladorrhinum</taxon>
    </lineage>
</organism>
<protein>
    <submittedName>
        <fullName evidence="11">Major facilitator superfamily domain-containing protein</fullName>
    </submittedName>
</protein>